<protein>
    <recommendedName>
        <fullName evidence="3">Carboxypeptidase regulatory-like domain-containing protein</fullName>
    </recommendedName>
</protein>
<evidence type="ECO:0000313" key="2">
    <source>
        <dbReference type="Proteomes" id="UP000811899"/>
    </source>
</evidence>
<dbReference type="AlphaFoldDB" id="A0AAW4KW47"/>
<evidence type="ECO:0008006" key="3">
    <source>
        <dbReference type="Google" id="ProtNLM"/>
    </source>
</evidence>
<gene>
    <name evidence="1" type="ORF">KI809_00530</name>
</gene>
<dbReference type="Proteomes" id="UP000811899">
    <property type="component" value="Unassembled WGS sequence"/>
</dbReference>
<evidence type="ECO:0000313" key="1">
    <source>
        <dbReference type="EMBL" id="MBT0662776.1"/>
    </source>
</evidence>
<proteinExistence type="predicted"/>
<accession>A0AAW4KW47</accession>
<keyword evidence="2" id="KW-1185">Reference proteome</keyword>
<dbReference type="PROSITE" id="PS51257">
    <property type="entry name" value="PROKAR_LIPOPROTEIN"/>
    <property type="match status" value="1"/>
</dbReference>
<organism evidence="1 2">
    <name type="scientific">Geoanaerobacter pelophilus</name>
    <dbReference type="NCBI Taxonomy" id="60036"/>
    <lineage>
        <taxon>Bacteria</taxon>
        <taxon>Pseudomonadati</taxon>
        <taxon>Thermodesulfobacteriota</taxon>
        <taxon>Desulfuromonadia</taxon>
        <taxon>Geobacterales</taxon>
        <taxon>Geobacteraceae</taxon>
        <taxon>Geoanaerobacter</taxon>
    </lineage>
</organism>
<reference evidence="1 2" key="1">
    <citation type="submission" date="2021-05" db="EMBL/GenBank/DDBJ databases">
        <title>The draft genome of Geobacter pelophilus DSM 12255.</title>
        <authorList>
            <person name="Xu Z."/>
            <person name="Masuda Y."/>
            <person name="Itoh H."/>
            <person name="Senoo K."/>
        </authorList>
    </citation>
    <scope>NUCLEOTIDE SEQUENCE [LARGE SCALE GENOMIC DNA]</scope>
    <source>
        <strain evidence="1 2">DSM 12255</strain>
    </source>
</reference>
<dbReference type="EMBL" id="JAHCVJ010000001">
    <property type="protein sequence ID" value="MBT0662776.1"/>
    <property type="molecule type" value="Genomic_DNA"/>
</dbReference>
<dbReference type="RefSeq" id="WP_214169575.1">
    <property type="nucleotide sequence ID" value="NZ_JAHCVJ010000001.1"/>
</dbReference>
<sequence length="628" mass="62281">MKSLVKAGLLIISVLTLLVACGGGGGGSTPGPVTQLSGVASKGLVSGGTVRAYKIVGEAVTTQIGSDATTAADGTYSINIGDYTGPLMVQVTGGTYVDESTGLPTQLNIQTQNGLRAYVANATSGTPLTAAVTPLTELAVQYLGTGALSPANITAANSKISNLYGVADIVTSSPTSGTYQSTLSAISSMSTGASTPVTVGDLLASMKTQIPVNQDPLPVTVGITKDKASAIANGSDIVTLTASVLPVKPAGTPVVFAITSGIATFEDGSTTYNTTMNAPTAKIKSATLGSVTVTATCAAVSASTTITFGGAPVITLSVDKSSAVASGTDIINLSVTSTTNLPVGTDVTFSIVSGNAVFGNLATTYATKILASPANTAQATILSSVNGDVVVKADCQGSSDTKTVTFGNGLASYASLKEALGPVFVIASDASIPTGTIVNFTATGAGTIRVFDGNWSKTGAYGTSAAPSVAAAGTFAGKAAVYLRCNSAGDVTITATRQGSSTPIGTVTKTCYVQTSSQNVNVSLTPAGAAKLGSNTVTKLWFNIVAAPGTSTSAIASYGSAVAVEQKNAVTTFVNLAPNTALTSSTPIFTATYAYNPSPATFTVMPIGSVTLSGGSTVTLTSSDFVVQ</sequence>
<name>A0AAW4KW47_9BACT</name>
<comment type="caution">
    <text evidence="1">The sequence shown here is derived from an EMBL/GenBank/DDBJ whole genome shotgun (WGS) entry which is preliminary data.</text>
</comment>